<protein>
    <recommendedName>
        <fullName evidence="5">OmpA-like domain-containing protein</fullName>
    </recommendedName>
</protein>
<evidence type="ECO:0008006" key="5">
    <source>
        <dbReference type="Google" id="ProtNLM"/>
    </source>
</evidence>
<dbReference type="Proteomes" id="UP001230156">
    <property type="component" value="Unassembled WGS sequence"/>
</dbReference>
<keyword evidence="4" id="KW-1185">Reference proteome</keyword>
<sequence length="378" mass="39134">MMGFGKLAVLGAALALLSACEVADNAVKPSLTGNPPSGGSADASKSRPAPMAPVGVIRNADGSVTVPPLDNSQPDQPTGTAVGQKVTELKADLARLQDTLTSQTAHQQALHADIEANAAAYQAITGAISGKLQIGTTPGNPGIVQAWQQAQQNLNAVETDIGQMNALSNEVAGNAAYVAFLQDSVRAAFGVSGAVDEDHRQLRRLQDQVAQTNVDVDRLLSLISQDVARQNEYLATERSNLTALASGVSKGDFYGATLASNTIPAAAQPTLPPGAGAATGRPLVTIRFDRPNVNYEQALYQATRKALEIRPNAAFDVVGVAPAGGAAAQVALNGDIARTNADRVVRSLLSMGLPADRVSSGQTNDASIQANEVRIYVR</sequence>
<evidence type="ECO:0000313" key="4">
    <source>
        <dbReference type="Proteomes" id="UP001230156"/>
    </source>
</evidence>
<evidence type="ECO:0000256" key="1">
    <source>
        <dbReference type="SAM" id="MobiDB-lite"/>
    </source>
</evidence>
<name>A0ABU0YSL0_9PROT</name>
<proteinExistence type="predicted"/>
<evidence type="ECO:0000256" key="2">
    <source>
        <dbReference type="SAM" id="SignalP"/>
    </source>
</evidence>
<feature type="region of interest" description="Disordered" evidence="1">
    <location>
        <begin position="27"/>
        <end position="82"/>
    </location>
</feature>
<dbReference type="SUPFAM" id="SSF56954">
    <property type="entry name" value="Outer membrane efflux proteins (OEP)"/>
    <property type="match status" value="1"/>
</dbReference>
<feature type="signal peptide" evidence="2">
    <location>
        <begin position="1"/>
        <end position="23"/>
    </location>
</feature>
<dbReference type="EMBL" id="JAUYVI010000007">
    <property type="protein sequence ID" value="MDQ7250704.1"/>
    <property type="molecule type" value="Genomic_DNA"/>
</dbReference>
<evidence type="ECO:0000313" key="3">
    <source>
        <dbReference type="EMBL" id="MDQ7250704.1"/>
    </source>
</evidence>
<reference evidence="4" key="1">
    <citation type="submission" date="2023-08" db="EMBL/GenBank/DDBJ databases">
        <title>Rhodospirillaceae gen. nov., a novel taxon isolated from the Yangtze River Yuezi River estuary sludge.</title>
        <authorList>
            <person name="Ruan L."/>
        </authorList>
    </citation>
    <scope>NUCLEOTIDE SEQUENCE [LARGE SCALE GENOMIC DNA]</scope>
    <source>
        <strain evidence="4">R-7</strain>
    </source>
</reference>
<feature type="compositionally biased region" description="Polar residues" evidence="1">
    <location>
        <begin position="70"/>
        <end position="81"/>
    </location>
</feature>
<keyword evidence="2" id="KW-0732">Signal</keyword>
<dbReference type="PROSITE" id="PS51257">
    <property type="entry name" value="PROKAR_LIPOPROTEIN"/>
    <property type="match status" value="1"/>
</dbReference>
<gene>
    <name evidence="3" type="ORF">Q8A70_23645</name>
</gene>
<feature type="chain" id="PRO_5045212469" description="OmpA-like domain-containing protein" evidence="2">
    <location>
        <begin position="24"/>
        <end position="378"/>
    </location>
</feature>
<organism evidence="3 4">
    <name type="scientific">Dongia sedimenti</name>
    <dbReference type="NCBI Taxonomy" id="3064282"/>
    <lineage>
        <taxon>Bacteria</taxon>
        <taxon>Pseudomonadati</taxon>
        <taxon>Pseudomonadota</taxon>
        <taxon>Alphaproteobacteria</taxon>
        <taxon>Rhodospirillales</taxon>
        <taxon>Dongiaceae</taxon>
        <taxon>Dongia</taxon>
    </lineage>
</organism>
<accession>A0ABU0YSL0</accession>
<comment type="caution">
    <text evidence="3">The sequence shown here is derived from an EMBL/GenBank/DDBJ whole genome shotgun (WGS) entry which is preliminary data.</text>
</comment>
<dbReference type="RefSeq" id="WP_379960340.1">
    <property type="nucleotide sequence ID" value="NZ_JAUYVI010000007.1"/>
</dbReference>